<dbReference type="InterPro" id="IPR012675">
    <property type="entry name" value="Beta-grasp_dom_sf"/>
</dbReference>
<evidence type="ECO:0000313" key="4">
    <source>
        <dbReference type="Proteomes" id="UP001560293"/>
    </source>
</evidence>
<reference evidence="2" key="3">
    <citation type="submission" date="2024-07" db="EMBL/GenBank/DDBJ databases">
        <authorList>
            <person name="Wildschutte H."/>
        </authorList>
    </citation>
    <scope>NUCLEOTIDE SEQUENCE</scope>
    <source>
        <strain evidence="2">N60</strain>
    </source>
</reference>
<dbReference type="InterPro" id="IPR016155">
    <property type="entry name" value="Mopterin_synth/thiamin_S_b"/>
</dbReference>
<dbReference type="Proteomes" id="UP001560293">
    <property type="component" value="Unassembled WGS sequence"/>
</dbReference>
<dbReference type="EMBL" id="JBFTEZ010000002">
    <property type="protein sequence ID" value="MEX6464185.1"/>
    <property type="molecule type" value="Genomic_DNA"/>
</dbReference>
<dbReference type="AlphaFoldDB" id="A0AAW5Q6F7"/>
<evidence type="ECO:0000313" key="1">
    <source>
        <dbReference type="EMBL" id="MCT2116527.1"/>
    </source>
</evidence>
<keyword evidence="4" id="KW-1185">Reference proteome</keyword>
<dbReference type="EMBL" id="JALXTC010000005">
    <property type="protein sequence ID" value="MCT2116527.1"/>
    <property type="molecule type" value="Genomic_DNA"/>
</dbReference>
<sequence length="93" mass="9676">MSSTPDVGRAPRVITVGYYAAAEDAAGTARERLHTHATTVGELAREVCERHGEPLASIVTVSSFLVGDETTRDPKTPIDGVSAVDVLPPFAGG</sequence>
<proteinExistence type="predicted"/>
<dbReference type="Gene3D" id="3.10.20.30">
    <property type="match status" value="1"/>
</dbReference>
<dbReference type="SUPFAM" id="SSF54285">
    <property type="entry name" value="MoaD/ThiS"/>
    <property type="match status" value="1"/>
</dbReference>
<comment type="caution">
    <text evidence="1">The sequence shown here is derived from an EMBL/GenBank/DDBJ whole genome shotgun (WGS) entry which is preliminary data.</text>
</comment>
<dbReference type="RefSeq" id="WP_232303011.1">
    <property type="nucleotide sequence ID" value="NZ_CP143053.1"/>
</dbReference>
<protein>
    <submittedName>
        <fullName evidence="1">MoaD/ThiS family protein</fullName>
    </submittedName>
</protein>
<reference evidence="4" key="2">
    <citation type="submission" date="2024-07" db="EMBL/GenBank/DDBJ databases">
        <title>Pseudomonas strain that inhibits Aeromonas fish pathogens.</title>
        <authorList>
            <person name="Wildschutte H."/>
        </authorList>
    </citation>
    <scope>NUCLEOTIDE SEQUENCE [LARGE SCALE GENOMIC DNA]</scope>
    <source>
        <strain evidence="4">n60</strain>
    </source>
</reference>
<evidence type="ECO:0000313" key="2">
    <source>
        <dbReference type="EMBL" id="MEX6464185.1"/>
    </source>
</evidence>
<dbReference type="GeneID" id="89529198"/>
<evidence type="ECO:0000313" key="3">
    <source>
        <dbReference type="Proteomes" id="UP001206890"/>
    </source>
</evidence>
<dbReference type="Pfam" id="PF02597">
    <property type="entry name" value="ThiS"/>
    <property type="match status" value="1"/>
</dbReference>
<dbReference type="InterPro" id="IPR003749">
    <property type="entry name" value="ThiS/MoaD-like"/>
</dbReference>
<accession>A0AAW5Q6F7</accession>
<gene>
    <name evidence="2" type="ORF">AB6N35_07440</name>
    <name evidence="1" type="ORF">M3D93_01955</name>
</gene>
<reference evidence="1" key="1">
    <citation type="submission" date="2022-04" db="EMBL/GenBank/DDBJ databases">
        <title>Human microbiome associated bacterial genomes.</title>
        <authorList>
            <person name="Sandstrom S."/>
            <person name="Salamzade R."/>
            <person name="Kalan L.R."/>
        </authorList>
    </citation>
    <scope>NUCLEOTIDE SEQUENCE</scope>
    <source>
        <strain evidence="1">P3-SID1762</strain>
    </source>
</reference>
<organism evidence="1 3">
    <name type="scientific">Dietzia cinnamea</name>
    <dbReference type="NCBI Taxonomy" id="321318"/>
    <lineage>
        <taxon>Bacteria</taxon>
        <taxon>Bacillati</taxon>
        <taxon>Actinomycetota</taxon>
        <taxon>Actinomycetes</taxon>
        <taxon>Mycobacteriales</taxon>
        <taxon>Dietziaceae</taxon>
        <taxon>Dietzia</taxon>
    </lineage>
</organism>
<name>A0AAW5Q6F7_9ACTN</name>
<dbReference type="Proteomes" id="UP001206890">
    <property type="component" value="Unassembled WGS sequence"/>
</dbReference>